<organism evidence="2 3">
    <name type="scientific">Citrullus colocynthis</name>
    <name type="common">colocynth</name>
    <dbReference type="NCBI Taxonomy" id="252529"/>
    <lineage>
        <taxon>Eukaryota</taxon>
        <taxon>Viridiplantae</taxon>
        <taxon>Streptophyta</taxon>
        <taxon>Embryophyta</taxon>
        <taxon>Tracheophyta</taxon>
        <taxon>Spermatophyta</taxon>
        <taxon>Magnoliopsida</taxon>
        <taxon>eudicotyledons</taxon>
        <taxon>Gunneridae</taxon>
        <taxon>Pentapetalae</taxon>
        <taxon>rosids</taxon>
        <taxon>fabids</taxon>
        <taxon>Cucurbitales</taxon>
        <taxon>Cucurbitaceae</taxon>
        <taxon>Benincaseae</taxon>
        <taxon>Citrullus</taxon>
    </lineage>
</organism>
<gene>
    <name evidence="2" type="ORF">CITCOLO1_LOCUS14251</name>
</gene>
<feature type="non-terminal residue" evidence="2">
    <location>
        <position position="1"/>
    </location>
</feature>
<keyword evidence="3" id="KW-1185">Reference proteome</keyword>
<accession>A0ABP0YP43</accession>
<evidence type="ECO:0000313" key="2">
    <source>
        <dbReference type="EMBL" id="CAK9322126.1"/>
    </source>
</evidence>
<feature type="chain" id="PRO_5046099216" evidence="1">
    <location>
        <begin position="17"/>
        <end position="65"/>
    </location>
</feature>
<protein>
    <submittedName>
        <fullName evidence="2">Uncharacterized protein</fullName>
    </submittedName>
</protein>
<keyword evidence="1" id="KW-0732">Signal</keyword>
<dbReference type="EMBL" id="OZ021739">
    <property type="protein sequence ID" value="CAK9322126.1"/>
    <property type="molecule type" value="Genomic_DNA"/>
</dbReference>
<reference evidence="2 3" key="1">
    <citation type="submission" date="2024-03" db="EMBL/GenBank/DDBJ databases">
        <authorList>
            <person name="Gkanogiannis A."/>
            <person name="Becerra Lopez-Lavalle L."/>
        </authorList>
    </citation>
    <scope>NUCLEOTIDE SEQUENCE [LARGE SCALE GENOMIC DNA]</scope>
</reference>
<dbReference type="Proteomes" id="UP001642487">
    <property type="component" value="Chromosome 5"/>
</dbReference>
<name>A0ABP0YP43_9ROSI</name>
<feature type="non-terminal residue" evidence="2">
    <location>
        <position position="65"/>
    </location>
</feature>
<evidence type="ECO:0000313" key="3">
    <source>
        <dbReference type="Proteomes" id="UP001642487"/>
    </source>
</evidence>
<evidence type="ECO:0000256" key="1">
    <source>
        <dbReference type="SAM" id="SignalP"/>
    </source>
</evidence>
<feature type="signal peptide" evidence="1">
    <location>
        <begin position="1"/>
        <end position="16"/>
    </location>
</feature>
<proteinExistence type="predicted"/>
<sequence length="65" mass="7081">LRHHYCFFTWVELTAAAILFVQQRSAGSFSAATGLPPGSTFIRRQPLTSLLFAVAAAATPPQFGW</sequence>